<keyword evidence="2" id="KW-1185">Reference proteome</keyword>
<dbReference type="Proteomes" id="UP001060085">
    <property type="component" value="Linkage Group LG02"/>
</dbReference>
<reference evidence="2" key="1">
    <citation type="journal article" date="2023" name="Nat. Plants">
        <title>Single-cell RNA sequencing provides a high-resolution roadmap for understanding the multicellular compartmentation of specialized metabolism.</title>
        <authorList>
            <person name="Sun S."/>
            <person name="Shen X."/>
            <person name="Li Y."/>
            <person name="Li Y."/>
            <person name="Wang S."/>
            <person name="Li R."/>
            <person name="Zhang H."/>
            <person name="Shen G."/>
            <person name="Guo B."/>
            <person name="Wei J."/>
            <person name="Xu J."/>
            <person name="St-Pierre B."/>
            <person name="Chen S."/>
            <person name="Sun C."/>
        </authorList>
    </citation>
    <scope>NUCLEOTIDE SEQUENCE [LARGE SCALE GENOMIC DNA]</scope>
</reference>
<evidence type="ECO:0000313" key="2">
    <source>
        <dbReference type="Proteomes" id="UP001060085"/>
    </source>
</evidence>
<name>A0ACC0BV41_CATRO</name>
<sequence length="810" mass="90883">MLLGFCASICILELLSTYHFHYFGRCIDVTGAYSAQKTELNISLTAIGLLWTSTDFIIKGVTYVTETEKETDGRSEEYSEDNGINSSDTVVDQALMNIVDRDKLLFSVFSLLQNLGADERPEVRNSAVRTLFQILGSHGQKLSKTMWEDCLQNYVFPTLDRASHMAATSSRDEWHGKELGTRGGKAVHMLIHHSRNTAQKQWDETLVLVLGGIARILRTFFPFLRNLKNFQSGWDSLLVLVKNSILKGSKEVALAAINCLQSTIVSHSPKGNFPMSYLESVLDVYDLVLQKTPDCSDGVASKVKQDILHGLGEIYVHAQGMFDNDMYKQLFDVIEAVLKEVKMTNNSFEVEYGNVPPLKRTALEVLSLLRPTAQLSSMWFFLLGNLLKYLPKPNSSLVNNEDDSELTESKSHISDTINTKEVPNGIGSAFQRKGEASPMSLESITNINYLLADKIVPVLVDLFLHAPATEKYKIFPEIIQGLGRAFSFALCPLLGTYNFLLSVTYISRCMTTRRDNPGGSLWRLAVEGLNRVVLDDVSKVTIDSQEDQTIQRPARVRVWKEVADVYESFLAGHCGRALSYSALSATVLKADELLEMNILDILGDKILKSQIDVPLDILQRLVTTLDRCASRTCSLPIETVELMPSYCSRFSLTCLQKLFSLSSYERADWCLSRSEVSKISIMVLMSRCEFILKKFLEDENDLGEQPLPTPRLEEIIFVLQELARLVIHPDTVSVLPLRHSLKEGLSDENCGRRSHLLVLFPSLCELVASRYATSFLLSFSHREARVRELVQVLLRLVATDLGLEKLNLSS</sequence>
<comment type="caution">
    <text evidence="1">The sequence shown here is derived from an EMBL/GenBank/DDBJ whole genome shotgun (WGS) entry which is preliminary data.</text>
</comment>
<protein>
    <submittedName>
        <fullName evidence="1">Uncharacterized protein</fullName>
    </submittedName>
</protein>
<evidence type="ECO:0000313" key="1">
    <source>
        <dbReference type="EMBL" id="KAI5676521.1"/>
    </source>
</evidence>
<organism evidence="1 2">
    <name type="scientific">Catharanthus roseus</name>
    <name type="common">Madagascar periwinkle</name>
    <name type="synonym">Vinca rosea</name>
    <dbReference type="NCBI Taxonomy" id="4058"/>
    <lineage>
        <taxon>Eukaryota</taxon>
        <taxon>Viridiplantae</taxon>
        <taxon>Streptophyta</taxon>
        <taxon>Embryophyta</taxon>
        <taxon>Tracheophyta</taxon>
        <taxon>Spermatophyta</taxon>
        <taxon>Magnoliopsida</taxon>
        <taxon>eudicotyledons</taxon>
        <taxon>Gunneridae</taxon>
        <taxon>Pentapetalae</taxon>
        <taxon>asterids</taxon>
        <taxon>lamiids</taxon>
        <taxon>Gentianales</taxon>
        <taxon>Apocynaceae</taxon>
        <taxon>Rauvolfioideae</taxon>
        <taxon>Vinceae</taxon>
        <taxon>Catharanthinae</taxon>
        <taxon>Catharanthus</taxon>
    </lineage>
</organism>
<dbReference type="EMBL" id="CM044702">
    <property type="protein sequence ID" value="KAI5676521.1"/>
    <property type="molecule type" value="Genomic_DNA"/>
</dbReference>
<accession>A0ACC0BV41</accession>
<proteinExistence type="predicted"/>
<gene>
    <name evidence="1" type="ORF">M9H77_07471</name>
</gene>